<dbReference type="EMBL" id="BJVA01000005">
    <property type="protein sequence ID" value="GEK96063.1"/>
    <property type="molecule type" value="Genomic_DNA"/>
</dbReference>
<evidence type="ECO:0000256" key="2">
    <source>
        <dbReference type="ARBA" id="ARBA00009773"/>
    </source>
</evidence>
<feature type="transmembrane region" description="Helical" evidence="6">
    <location>
        <begin position="32"/>
        <end position="65"/>
    </location>
</feature>
<feature type="transmembrane region" description="Helical" evidence="6">
    <location>
        <begin position="345"/>
        <end position="363"/>
    </location>
</feature>
<evidence type="ECO:0000313" key="8">
    <source>
        <dbReference type="Proteomes" id="UP000321079"/>
    </source>
</evidence>
<feature type="transmembrane region" description="Helical" evidence="6">
    <location>
        <begin position="77"/>
        <end position="99"/>
    </location>
</feature>
<comment type="similarity">
    <text evidence="2">Belongs to the autoinducer-2 exporter (AI-2E) (TC 2.A.86) family.</text>
</comment>
<gene>
    <name evidence="7" type="ORF">GKA01_12600</name>
</gene>
<comment type="subcellular location">
    <subcellularLocation>
        <location evidence="1">Membrane</location>
        <topology evidence="1">Multi-pass membrane protein</topology>
    </subcellularLocation>
</comment>
<keyword evidence="3 6" id="KW-0812">Transmembrane</keyword>
<accession>A0A511B8R1</accession>
<comment type="caution">
    <text evidence="7">The sequence shown here is derived from an EMBL/GenBank/DDBJ whole genome shotgun (WGS) entry which is preliminary data.</text>
</comment>
<proteinExistence type="inferred from homology"/>
<keyword evidence="4 6" id="KW-1133">Transmembrane helix</keyword>
<dbReference type="PANTHER" id="PTHR21716:SF61">
    <property type="entry name" value="BLR8064 PROTEIN"/>
    <property type="match status" value="1"/>
</dbReference>
<evidence type="ECO:0000256" key="6">
    <source>
        <dbReference type="SAM" id="Phobius"/>
    </source>
</evidence>
<evidence type="ECO:0000256" key="3">
    <source>
        <dbReference type="ARBA" id="ARBA00022692"/>
    </source>
</evidence>
<name>A0A511B8R1_9PROT</name>
<evidence type="ECO:0000256" key="1">
    <source>
        <dbReference type="ARBA" id="ARBA00004141"/>
    </source>
</evidence>
<dbReference type="AlphaFoldDB" id="A0A511B8R1"/>
<evidence type="ECO:0000313" key="7">
    <source>
        <dbReference type="EMBL" id="GEK96063.1"/>
    </source>
</evidence>
<evidence type="ECO:0000256" key="5">
    <source>
        <dbReference type="ARBA" id="ARBA00023136"/>
    </source>
</evidence>
<protein>
    <submittedName>
        <fullName evidence="7">AI-2E family transporter</fullName>
    </submittedName>
</protein>
<reference evidence="7 8" key="1">
    <citation type="submission" date="2019-07" db="EMBL/GenBank/DDBJ databases">
        <title>Whole genome shotgun sequence of Gluconobacter kanchanaburiensis NBRC 103587.</title>
        <authorList>
            <person name="Hosoyama A."/>
            <person name="Uohara A."/>
            <person name="Ohji S."/>
            <person name="Ichikawa N."/>
        </authorList>
    </citation>
    <scope>NUCLEOTIDE SEQUENCE [LARGE SCALE GENOMIC DNA]</scope>
    <source>
        <strain evidence="7 8">NBRC 103587</strain>
    </source>
</reference>
<dbReference type="Pfam" id="PF01594">
    <property type="entry name" value="AI-2E_transport"/>
    <property type="match status" value="1"/>
</dbReference>
<feature type="transmembrane region" description="Helical" evidence="6">
    <location>
        <begin position="255"/>
        <end position="282"/>
    </location>
</feature>
<sequence>MTDPSSHLSRDPITVEASASTGTIQRRARGFLALFFVAIGLYTLKGFLPALLWGCVFAISIWPLYRRAELRFGRSDWLPMIFTLAVALIFLVPVSLVGVKVADEARSALEWIDDVRNNGIPMPEWVPHLPFLSAQATNWWQNHMTSPQRLSHLLHSVDVGHGMQMTRQVGSQLARRGTLFAFSLLTLFFLLKDGDSVIRKCLLGSQRLFGEQGESLAKQIISSVHGTLAGLVLVGLGEGAIMGITYMATGAPQPLLFAMVTAVAAMIPFLAWPTVGLVALLLLAKSSMVGAIVVMAIGSVVIFIADHFIRPALIGGSTEMPFLWVLLGILGGAETWGLLGLFLGPAIMAALHLLWTLWTEVISMRKIQKIKRRFTAGLVGQAGFEPTTPSPPDWCATRLRYCPLSCGGGGVAASRLHRNGHPDQTGRRFLKF</sequence>
<feature type="transmembrane region" description="Helical" evidence="6">
    <location>
        <begin position="288"/>
        <end position="309"/>
    </location>
</feature>
<dbReference type="GO" id="GO:0016020">
    <property type="term" value="C:membrane"/>
    <property type="evidence" value="ECO:0007669"/>
    <property type="project" value="UniProtKB-SubCell"/>
</dbReference>
<dbReference type="Proteomes" id="UP000321079">
    <property type="component" value="Unassembled WGS sequence"/>
</dbReference>
<evidence type="ECO:0000256" key="4">
    <source>
        <dbReference type="ARBA" id="ARBA00022989"/>
    </source>
</evidence>
<feature type="transmembrane region" description="Helical" evidence="6">
    <location>
        <begin position="228"/>
        <end position="248"/>
    </location>
</feature>
<dbReference type="InterPro" id="IPR002549">
    <property type="entry name" value="AI-2E-like"/>
</dbReference>
<dbReference type="PANTHER" id="PTHR21716">
    <property type="entry name" value="TRANSMEMBRANE PROTEIN"/>
    <property type="match status" value="1"/>
</dbReference>
<keyword evidence="8" id="KW-1185">Reference proteome</keyword>
<keyword evidence="5 6" id="KW-0472">Membrane</keyword>
<organism evidence="7 8">
    <name type="scientific">Gluconobacter kanchanaburiensis NBRC 103587</name>
    <dbReference type="NCBI Taxonomy" id="1307948"/>
    <lineage>
        <taxon>Bacteria</taxon>
        <taxon>Pseudomonadati</taxon>
        <taxon>Pseudomonadota</taxon>
        <taxon>Alphaproteobacteria</taxon>
        <taxon>Acetobacterales</taxon>
        <taxon>Acetobacteraceae</taxon>
        <taxon>Gluconobacter</taxon>
    </lineage>
</organism>